<reference evidence="14" key="1">
    <citation type="submission" date="2019-10" db="EMBL/GenBank/DDBJ databases">
        <authorList>
            <person name="Soares A.E.R."/>
            <person name="Aleixo A."/>
            <person name="Schneider P."/>
            <person name="Miyaki C.Y."/>
            <person name="Schneider M.P."/>
            <person name="Mello C."/>
            <person name="Vasconcelos A.T.R."/>
        </authorList>
    </citation>
    <scope>NUCLEOTIDE SEQUENCE</scope>
    <source>
        <tissue evidence="14">Muscle</tissue>
    </source>
</reference>
<dbReference type="Gene3D" id="1.10.510.10">
    <property type="entry name" value="Transferase(Phosphotransferase) domain 1"/>
    <property type="match status" value="1"/>
</dbReference>
<dbReference type="InterPro" id="IPR013598">
    <property type="entry name" value="Exportin-1/Importin-b-like"/>
</dbReference>
<dbReference type="EMBL" id="WHWB01033566">
    <property type="protein sequence ID" value="KAJ7418877.1"/>
    <property type="molecule type" value="Genomic_DNA"/>
</dbReference>
<dbReference type="CDD" id="cd17127">
    <property type="entry name" value="Ubl_TBK1"/>
    <property type="match status" value="1"/>
</dbReference>
<feature type="transmembrane region" description="Helical" evidence="12">
    <location>
        <begin position="1517"/>
        <end position="1537"/>
    </location>
</feature>
<evidence type="ECO:0000256" key="11">
    <source>
        <dbReference type="SAM" id="MobiDB-lite"/>
    </source>
</evidence>
<dbReference type="PANTHER" id="PTHR15952">
    <property type="entry name" value="EXPORTIN-T/LOS1"/>
    <property type="match status" value="1"/>
</dbReference>
<evidence type="ECO:0000256" key="5">
    <source>
        <dbReference type="ARBA" id="ARBA00022555"/>
    </source>
</evidence>
<keyword evidence="15" id="KW-1185">Reference proteome</keyword>
<dbReference type="InterPro" id="IPR045546">
    <property type="entry name" value="Exportin-T_C"/>
</dbReference>
<dbReference type="InterPro" id="IPR011009">
    <property type="entry name" value="Kinase-like_dom_sf"/>
</dbReference>
<evidence type="ECO:0000256" key="9">
    <source>
        <dbReference type="ARBA" id="ARBA00032199"/>
    </source>
</evidence>
<keyword evidence="12" id="KW-0812">Transmembrane</keyword>
<keyword evidence="7 10" id="KW-0539">Nucleus</keyword>
<dbReference type="Pfam" id="PF19282">
    <property type="entry name" value="Exportin-T"/>
    <property type="match status" value="1"/>
</dbReference>
<dbReference type="Proteomes" id="UP001145742">
    <property type="component" value="Unassembled WGS sequence"/>
</dbReference>
<dbReference type="Gene3D" id="1.25.10.10">
    <property type="entry name" value="Leucine-rich Repeat Variant"/>
    <property type="match status" value="2"/>
</dbReference>
<keyword evidence="6 10" id="KW-0694">RNA-binding</keyword>
<comment type="function">
    <text evidence="10">tRNA nucleus export receptor which facilitates tRNA translocation across the nuclear pore complex.</text>
</comment>
<evidence type="ECO:0000256" key="4">
    <source>
        <dbReference type="ARBA" id="ARBA00022490"/>
    </source>
</evidence>
<dbReference type="CDD" id="cd13988">
    <property type="entry name" value="STKc_TBK1"/>
    <property type="match status" value="1"/>
</dbReference>
<evidence type="ECO:0000256" key="7">
    <source>
        <dbReference type="ARBA" id="ARBA00023242"/>
    </source>
</evidence>
<evidence type="ECO:0000313" key="14">
    <source>
        <dbReference type="EMBL" id="KAJ7418877.1"/>
    </source>
</evidence>
<protein>
    <recommendedName>
        <fullName evidence="2 10">Exportin-T</fullName>
    </recommendedName>
    <alternativeName>
        <fullName evidence="8 10">Exportin(tRNA)</fullName>
    </alternativeName>
    <alternativeName>
        <fullName evidence="9 10">tRNA exportin</fullName>
    </alternativeName>
</protein>
<dbReference type="InterPro" id="IPR016024">
    <property type="entry name" value="ARM-type_fold"/>
</dbReference>
<dbReference type="SMART" id="SM00220">
    <property type="entry name" value="S_TKc"/>
    <property type="match status" value="1"/>
</dbReference>
<organism evidence="14 15">
    <name type="scientific">Willisornis vidua</name>
    <name type="common">Xingu scale-backed antbird</name>
    <dbReference type="NCBI Taxonomy" id="1566151"/>
    <lineage>
        <taxon>Eukaryota</taxon>
        <taxon>Metazoa</taxon>
        <taxon>Chordata</taxon>
        <taxon>Craniata</taxon>
        <taxon>Vertebrata</taxon>
        <taxon>Euteleostomi</taxon>
        <taxon>Archelosauria</taxon>
        <taxon>Archosauria</taxon>
        <taxon>Dinosauria</taxon>
        <taxon>Saurischia</taxon>
        <taxon>Theropoda</taxon>
        <taxon>Coelurosauria</taxon>
        <taxon>Aves</taxon>
        <taxon>Neognathae</taxon>
        <taxon>Neoaves</taxon>
        <taxon>Telluraves</taxon>
        <taxon>Australaves</taxon>
        <taxon>Passeriformes</taxon>
        <taxon>Thamnophilidae</taxon>
        <taxon>Willisornis</taxon>
    </lineage>
</organism>
<dbReference type="InterPro" id="IPR040017">
    <property type="entry name" value="XPOT"/>
</dbReference>
<evidence type="ECO:0000256" key="3">
    <source>
        <dbReference type="ARBA" id="ARBA00022448"/>
    </source>
</evidence>
<keyword evidence="12" id="KW-0472">Membrane</keyword>
<dbReference type="Pfam" id="PF08389">
    <property type="entry name" value="Xpo1"/>
    <property type="match status" value="1"/>
</dbReference>
<keyword evidence="4 10" id="KW-0963">Cytoplasm</keyword>
<dbReference type="SUPFAM" id="SSF56112">
    <property type="entry name" value="Protein kinase-like (PK-like)"/>
    <property type="match status" value="1"/>
</dbReference>
<dbReference type="InterPro" id="IPR041087">
    <property type="entry name" value="TBK1_ULD"/>
</dbReference>
<dbReference type="Gene3D" id="3.30.200.20">
    <property type="entry name" value="Phosphorylase Kinase, domain 1"/>
    <property type="match status" value="1"/>
</dbReference>
<dbReference type="Gene3D" id="1.20.1270.420">
    <property type="match status" value="1"/>
</dbReference>
<comment type="subcellular location">
    <subcellularLocation>
        <location evidence="1 10">Cytoplasm</location>
    </subcellularLocation>
    <subcellularLocation>
        <location evidence="10">Nucleus</location>
    </subcellularLocation>
    <text evidence="10">Shuttles between the nucleus and the cytoplasm.</text>
</comment>
<dbReference type="InterPro" id="IPR000719">
    <property type="entry name" value="Prot_kinase_dom"/>
</dbReference>
<accession>A0ABQ9DHF5</accession>
<evidence type="ECO:0000256" key="1">
    <source>
        <dbReference type="ARBA" id="ARBA00004496"/>
    </source>
</evidence>
<dbReference type="PROSITE" id="PS50011">
    <property type="entry name" value="PROTEIN_KINASE_DOM"/>
    <property type="match status" value="1"/>
</dbReference>
<evidence type="ECO:0000256" key="2">
    <source>
        <dbReference type="ARBA" id="ARBA00018928"/>
    </source>
</evidence>
<feature type="region of interest" description="Disordered" evidence="11">
    <location>
        <begin position="1"/>
        <end position="23"/>
    </location>
</feature>
<sequence>MALPMGATRPPHTGSGPGRGPGPAAHGEFLPALAYFEQLKISQDAWQVCAEALAQSIYRKVYHIAASNRIFFSSDDHIKFFCFQVLEHQVKFKYSELTEVQQQLIRETLITWLQAQEARRNTLLKDTMREQCIPSLVESWYQILQNYQYNNSELTCQCLEVVGAYVSWIDLSLIANERFINMLLGHMSVEVLREEACDCLFEIVNKGMDPIDKTKLVESLCQVLQSAGLFSIDQEDDVDFLARFSKLVNGMGQALIASWTKLIKNGDMKSAQDTLQAIEAKVALMLQLLIHEDDDISSNIIGFCYDYLHILKQAIMLAVMKKLTYDEEYNFENEGEDEAMFVEYRKQLKLLLDRLAQVSPELLLASVRRVFNTTLQNWQTTRFMEVEVAIRLLYMLAEALPVSHGAHFSGDVTKATALQDMMRTLVTSGVSAYQHTSVTLEFFETVVRYEKFFAVEPQHIPTVLMAFLDHRGLRHTSPKVRSRTAYLFSRFVKSLNKQMNPFIEDVLNRIQDLMELSPPENGYQALLSSDDQLFIYETAGVLIVNSEYSAERKQVLMRNLLTPLMEKFKVLLEKLMMAQDEDRQMALADCLNHAVGFASRTSKAFSNKQTVKQCGCSEVYLDCLQTFLPALSCPLQKEVLRSGVRTFLHRMIICLEEEVLPFIPSASEHMLKDCEAKDLQEFIPLINQITAKFKTQVSPFLQQMFMPLLHAIFEVLLLPAEENDQSAALEKQMLRRSYFAFLQTVTGSGMSEVIANQGAENVEHVLFTVIQGAVDYPDPIAQKTCFIILSKLVELWGGKDGPVGFADFVYKHIVPACFLAPLKQTFDLADAQTVLGPECIQYLQQEYLPSLQVAPEIIQKTGDLYAVKVFNSISFLRPVDVQMREFEVLKKLNHKNIVKLFAIEEETTTRHKVLVMEFCPCGSLYTVLEEPSNAFGLPESEFLIVLRDVVAGMNHLRENGIVHRDIKPGNIMRVIGEDGQSVYKLTDFGAARELEDDEQFVSLYGTEEYLHPDMYERAVLRKEHQKKYGATVDLWSIGVTFYHAATGSLPFRPFEGPRRNKEVMYKIITGKPSGAISGIQKAENGPIEWSREMPVSCSLSKGLQVLLTPVLANILEADKEKCWGFDQFFAETSDILHRIIIHIFSLQQMTLHKVYIHNYNTATIFHELVYKQTKIPSQNQELIYEGRRLILEPGRLAQHFPRTTEENPIFVVSREAVNMGGLIYEDVLLPKVHQRYDLDGDASMAKAVTGIVCYACRVASSLLLYQELMRKGIRWLIEIIKDDYNEIVHKKTEVVIRLDFCIRNIEKAEKIYENLIQINLEGSEVDEISEIHTKLLRLSSSQGTIETSLQDIKAKLSPGGLLSDTWANQEGMHPKDRNPERLQTLLSSITDIYYQFKKDKAERRLPYNEEQIHKFDKQKLYLHATKAVALFKDECVSKYGTFLDKAKDWTRQAIDFFNTWEIEKEVLFDLGIAVLLRSRILYCSSGGTDLEMKSMEILQDSFIPCENLAINVQWCPIALLIGILHLIALGVVVPCEYNKSLKSQEQIAAQLALSSCPENVSCTTESLLQAM</sequence>
<evidence type="ECO:0000259" key="13">
    <source>
        <dbReference type="PROSITE" id="PS50011"/>
    </source>
</evidence>
<comment type="similarity">
    <text evidence="10">Belongs to the exportin family.</text>
</comment>
<dbReference type="Pfam" id="PF00069">
    <property type="entry name" value="Pkinase"/>
    <property type="match status" value="1"/>
</dbReference>
<dbReference type="PANTHER" id="PTHR15952:SF11">
    <property type="entry name" value="EXPORTIN-T"/>
    <property type="match status" value="1"/>
</dbReference>
<gene>
    <name evidence="14" type="ORF">WISP_57042</name>
</gene>
<proteinExistence type="inferred from homology"/>
<dbReference type="SUPFAM" id="SSF48371">
    <property type="entry name" value="ARM repeat"/>
    <property type="match status" value="1"/>
</dbReference>
<dbReference type="Pfam" id="PF18396">
    <property type="entry name" value="TBK1_ULD"/>
    <property type="match status" value="1"/>
</dbReference>
<dbReference type="InterPro" id="IPR011989">
    <property type="entry name" value="ARM-like"/>
</dbReference>
<name>A0ABQ9DHF5_9PASS</name>
<dbReference type="Gene3D" id="3.10.20.90">
    <property type="entry name" value="Phosphatidylinositol 3-kinase Catalytic Subunit, Chain A, domain 1"/>
    <property type="match status" value="1"/>
</dbReference>
<dbReference type="Pfam" id="PF18394">
    <property type="entry name" value="TBK1_CCD1"/>
    <property type="match status" value="1"/>
</dbReference>
<evidence type="ECO:0000313" key="15">
    <source>
        <dbReference type="Proteomes" id="UP001145742"/>
    </source>
</evidence>
<evidence type="ECO:0000256" key="10">
    <source>
        <dbReference type="RuleBase" id="RU366037"/>
    </source>
</evidence>
<keyword evidence="5 10" id="KW-0820">tRNA-binding</keyword>
<feature type="domain" description="Protein kinase" evidence="13">
    <location>
        <begin position="789"/>
        <end position="1140"/>
    </location>
</feature>
<evidence type="ECO:0000256" key="6">
    <source>
        <dbReference type="ARBA" id="ARBA00022884"/>
    </source>
</evidence>
<comment type="caution">
    <text evidence="14">The sequence shown here is derived from an EMBL/GenBank/DDBJ whole genome shotgun (WGS) entry which is preliminary data.</text>
</comment>
<keyword evidence="12" id="KW-1133">Transmembrane helix</keyword>
<dbReference type="InterPro" id="IPR041309">
    <property type="entry name" value="TBK1_CC1"/>
</dbReference>
<evidence type="ECO:0000256" key="12">
    <source>
        <dbReference type="SAM" id="Phobius"/>
    </source>
</evidence>
<keyword evidence="3 10" id="KW-0813">Transport</keyword>
<evidence type="ECO:0000256" key="8">
    <source>
        <dbReference type="ARBA" id="ARBA00029784"/>
    </source>
</evidence>